<evidence type="ECO:0000313" key="4">
    <source>
        <dbReference type="Proteomes" id="UP000009336"/>
    </source>
</evidence>
<keyword evidence="1" id="KW-0732">Signal</keyword>
<feature type="chain" id="PRO_5003923370" evidence="1">
    <location>
        <begin position="20"/>
        <end position="175"/>
    </location>
</feature>
<dbReference type="OrthoDB" id="6465305at2"/>
<keyword evidence="4" id="KW-1185">Reference proteome</keyword>
<feature type="signal peptide" evidence="1">
    <location>
        <begin position="1"/>
        <end position="19"/>
    </location>
</feature>
<feature type="domain" description="Fimbrial-type adhesion" evidence="2">
    <location>
        <begin position="26"/>
        <end position="174"/>
    </location>
</feature>
<dbReference type="HOGENOM" id="CLU_088965_0_2_6"/>
<reference evidence="3 4" key="1">
    <citation type="journal article" date="2012" name="BMC Genomics">
        <title>Comparative genomics of bacteria in the genus Providencia isolated from wild Drosophila melanogaster.</title>
        <authorList>
            <person name="Galac M.R."/>
            <person name="Lazzaro B.P."/>
        </authorList>
    </citation>
    <scope>NUCLEOTIDE SEQUENCE [LARGE SCALE GENOMIC DNA]</scope>
    <source>
        <strain evidence="3 4">DSM 19968</strain>
    </source>
</reference>
<name>K8W613_9GAMM</name>
<proteinExistence type="predicted"/>
<dbReference type="EMBL" id="AKKL01000045">
    <property type="protein sequence ID" value="EKT56048.1"/>
    <property type="molecule type" value="Genomic_DNA"/>
</dbReference>
<dbReference type="GO" id="GO:0043709">
    <property type="term" value="P:cell adhesion involved in single-species biofilm formation"/>
    <property type="evidence" value="ECO:0007669"/>
    <property type="project" value="TreeGrafter"/>
</dbReference>
<dbReference type="STRING" id="1141662.OOA_15587"/>
<evidence type="ECO:0000313" key="3">
    <source>
        <dbReference type="EMBL" id="EKT56048.1"/>
    </source>
</evidence>
<dbReference type="GO" id="GO:0009289">
    <property type="term" value="C:pilus"/>
    <property type="evidence" value="ECO:0007669"/>
    <property type="project" value="InterPro"/>
</dbReference>
<dbReference type="SUPFAM" id="SSF49401">
    <property type="entry name" value="Bacterial adhesins"/>
    <property type="match status" value="1"/>
</dbReference>
<dbReference type="PROSITE" id="PS51257">
    <property type="entry name" value="PROKAR_LIPOPROTEIN"/>
    <property type="match status" value="1"/>
</dbReference>
<evidence type="ECO:0000256" key="1">
    <source>
        <dbReference type="SAM" id="SignalP"/>
    </source>
</evidence>
<dbReference type="InterPro" id="IPR050263">
    <property type="entry name" value="Bact_Fimbrial_Adh_Pro"/>
</dbReference>
<comment type="caution">
    <text evidence="3">The sequence shown here is derived from an EMBL/GenBank/DDBJ whole genome shotgun (WGS) entry which is preliminary data.</text>
</comment>
<gene>
    <name evidence="3" type="ORF">OOA_15587</name>
</gene>
<dbReference type="PANTHER" id="PTHR33420:SF5">
    <property type="entry name" value="FIMBRIAL SUBUNIT"/>
    <property type="match status" value="1"/>
</dbReference>
<dbReference type="InterPro" id="IPR000259">
    <property type="entry name" value="Adhesion_dom_fimbrial"/>
</dbReference>
<dbReference type="Proteomes" id="UP000009336">
    <property type="component" value="Unassembled WGS sequence"/>
</dbReference>
<dbReference type="PATRIC" id="fig|1141662.3.peg.3159"/>
<dbReference type="AlphaFoldDB" id="K8W613"/>
<evidence type="ECO:0000259" key="2">
    <source>
        <dbReference type="Pfam" id="PF00419"/>
    </source>
</evidence>
<dbReference type="eggNOG" id="COG3539">
    <property type="taxonomic scope" value="Bacteria"/>
</dbReference>
<sequence>MKPICSLIFTTLLSFNTFASDVTVYINGGILTQSCNVSSNDLIKNVVFDDLNPKDFTTIGSVSEFQPVTIHLENCTGHVNNMSYQFSGEADELDSTLLKVLGQPNNTRNITASGLAIEIANENKQKINLNTKITLNEIINSKTYDLIFNLRYKSTQKDIGSGDASSLLYLDIYYE</sequence>
<protein>
    <submittedName>
        <fullName evidence="3">Putative fimbrial minor structural subunit</fullName>
    </submittedName>
</protein>
<dbReference type="Pfam" id="PF00419">
    <property type="entry name" value="Fimbrial"/>
    <property type="match status" value="1"/>
</dbReference>
<dbReference type="InterPro" id="IPR036937">
    <property type="entry name" value="Adhesion_dom_fimbrial_sf"/>
</dbReference>
<dbReference type="RefSeq" id="WP_008913101.1">
    <property type="nucleotide sequence ID" value="NZ_KB233224.1"/>
</dbReference>
<accession>K8W613</accession>
<dbReference type="InterPro" id="IPR008966">
    <property type="entry name" value="Adhesion_dom_sf"/>
</dbReference>
<dbReference type="PANTHER" id="PTHR33420">
    <property type="entry name" value="FIMBRIAL SUBUNIT ELFA-RELATED"/>
    <property type="match status" value="1"/>
</dbReference>
<organism evidence="3 4">
    <name type="scientific">Providencia burhodogranariea DSM 19968</name>
    <dbReference type="NCBI Taxonomy" id="1141662"/>
    <lineage>
        <taxon>Bacteria</taxon>
        <taxon>Pseudomonadati</taxon>
        <taxon>Pseudomonadota</taxon>
        <taxon>Gammaproteobacteria</taxon>
        <taxon>Enterobacterales</taxon>
        <taxon>Morganellaceae</taxon>
        <taxon>Providencia</taxon>
    </lineage>
</organism>
<dbReference type="Gene3D" id="2.60.40.1090">
    <property type="entry name" value="Fimbrial-type adhesion domain"/>
    <property type="match status" value="1"/>
</dbReference>